<organism evidence="2 3">
    <name type="scientific">Sphingopyxis granuli</name>
    <dbReference type="NCBI Taxonomy" id="267128"/>
    <lineage>
        <taxon>Bacteria</taxon>
        <taxon>Pseudomonadati</taxon>
        <taxon>Pseudomonadota</taxon>
        <taxon>Alphaproteobacteria</taxon>
        <taxon>Sphingomonadales</taxon>
        <taxon>Sphingomonadaceae</taxon>
        <taxon>Sphingopyxis</taxon>
    </lineage>
</organism>
<dbReference type="InterPro" id="IPR029069">
    <property type="entry name" value="HotDog_dom_sf"/>
</dbReference>
<sequence>MTGTSQAKGQPDGGALSKAVIGTYEEGLKIVGRKSDVHTADFSATEAITQFFAGSIEDANPSYWDAGYAEAQWGGIVAPMGLLATLSKALPWRPGGVETRRNIVFSVPLPGATVINASAETEFFRPILLGDRISSYDEVSGISLEKTTRLGTGHFVTVVTTYLNQNGEIVARNTNNVFRFIPHEKGDA</sequence>
<dbReference type="Gene3D" id="3.10.129.10">
    <property type="entry name" value="Hotdog Thioesterase"/>
    <property type="match status" value="1"/>
</dbReference>
<evidence type="ECO:0000259" key="1">
    <source>
        <dbReference type="Pfam" id="PF13452"/>
    </source>
</evidence>
<reference evidence="2 3" key="1">
    <citation type="journal article" date="2016" name="BMC Genomics">
        <title>Genomic analysis of the nitrate-respiring Sphingopyxis granuli (formerly Sphingomonas macrogoltabida) strain TFA.</title>
        <authorList>
            <person name="Garcia-Romero I."/>
            <person name="Perez-Pulido A.J."/>
            <person name="Gonzalez-Flores Y.E."/>
            <person name="Reyes-Ramirez F."/>
            <person name="Santero E."/>
            <person name="Floriano B."/>
        </authorList>
    </citation>
    <scope>NUCLEOTIDE SEQUENCE [LARGE SCALE GENOMIC DNA]</scope>
    <source>
        <strain evidence="2 3">TFA</strain>
    </source>
</reference>
<dbReference type="KEGG" id="sgi:SGRAN_1078"/>
<evidence type="ECO:0000313" key="3">
    <source>
        <dbReference type="Proteomes" id="UP000058599"/>
    </source>
</evidence>
<name>A0AA86GJQ5_9SPHN</name>
<accession>A0AA86GJQ5</accession>
<dbReference type="InterPro" id="IPR039569">
    <property type="entry name" value="FAS1-like_DH_region"/>
</dbReference>
<dbReference type="SUPFAM" id="SSF54637">
    <property type="entry name" value="Thioesterase/thiol ester dehydrase-isomerase"/>
    <property type="match status" value="1"/>
</dbReference>
<evidence type="ECO:0000313" key="2">
    <source>
        <dbReference type="EMBL" id="AMG73471.1"/>
    </source>
</evidence>
<proteinExistence type="predicted"/>
<protein>
    <submittedName>
        <fullName evidence="2">Acyl dehydratase</fullName>
    </submittedName>
</protein>
<dbReference type="RefSeq" id="WP_172709618.1">
    <property type="nucleotide sequence ID" value="NZ_CP012199.1"/>
</dbReference>
<feature type="domain" description="FAS1-like dehydratase" evidence="1">
    <location>
        <begin position="31"/>
        <end position="171"/>
    </location>
</feature>
<dbReference type="Pfam" id="PF13452">
    <property type="entry name" value="FAS1_DH_region"/>
    <property type="match status" value="1"/>
</dbReference>
<dbReference type="AlphaFoldDB" id="A0AA86GJQ5"/>
<keyword evidence="3" id="KW-1185">Reference proteome</keyword>
<dbReference type="Proteomes" id="UP000058599">
    <property type="component" value="Chromosome"/>
</dbReference>
<dbReference type="EMBL" id="CP012199">
    <property type="protein sequence ID" value="AMG73471.1"/>
    <property type="molecule type" value="Genomic_DNA"/>
</dbReference>
<gene>
    <name evidence="2" type="ORF">SGRAN_1078</name>
</gene>